<evidence type="ECO:0000256" key="3">
    <source>
        <dbReference type="ARBA" id="ARBA00022630"/>
    </source>
</evidence>
<keyword evidence="5" id="KW-0560">Oxidoreductase</keyword>
<comment type="cofactor">
    <cofactor evidence="1">
        <name>FAD</name>
        <dbReference type="ChEBI" id="CHEBI:57692"/>
    </cofactor>
</comment>
<evidence type="ECO:0000256" key="4">
    <source>
        <dbReference type="ARBA" id="ARBA00022827"/>
    </source>
</evidence>
<dbReference type="InterPro" id="IPR036318">
    <property type="entry name" value="FAD-bd_PCMH-like_sf"/>
</dbReference>
<evidence type="ECO:0000313" key="8">
    <source>
        <dbReference type="Proteomes" id="UP001501251"/>
    </source>
</evidence>
<dbReference type="InterPro" id="IPR012951">
    <property type="entry name" value="BBE"/>
</dbReference>
<evidence type="ECO:0000313" key="7">
    <source>
        <dbReference type="EMBL" id="GAA4196876.1"/>
    </source>
</evidence>
<reference evidence="8" key="1">
    <citation type="journal article" date="2019" name="Int. J. Syst. Evol. Microbiol.">
        <title>The Global Catalogue of Microorganisms (GCM) 10K type strain sequencing project: providing services to taxonomists for standard genome sequencing and annotation.</title>
        <authorList>
            <consortium name="The Broad Institute Genomics Platform"/>
            <consortium name="The Broad Institute Genome Sequencing Center for Infectious Disease"/>
            <person name="Wu L."/>
            <person name="Ma J."/>
        </authorList>
    </citation>
    <scope>NUCLEOTIDE SEQUENCE [LARGE SCALE GENOMIC DNA]</scope>
    <source>
        <strain evidence="8">JCM 17388</strain>
    </source>
</reference>
<organism evidence="7 8">
    <name type="scientific">Streptosporangium oxazolinicum</name>
    <dbReference type="NCBI Taxonomy" id="909287"/>
    <lineage>
        <taxon>Bacteria</taxon>
        <taxon>Bacillati</taxon>
        <taxon>Actinomycetota</taxon>
        <taxon>Actinomycetes</taxon>
        <taxon>Streptosporangiales</taxon>
        <taxon>Streptosporangiaceae</taxon>
        <taxon>Streptosporangium</taxon>
    </lineage>
</organism>
<dbReference type="InterPro" id="IPR016166">
    <property type="entry name" value="FAD-bd_PCMH"/>
</dbReference>
<dbReference type="Pfam" id="PF01565">
    <property type="entry name" value="FAD_binding_4"/>
    <property type="match status" value="1"/>
</dbReference>
<evidence type="ECO:0000256" key="2">
    <source>
        <dbReference type="ARBA" id="ARBA00005466"/>
    </source>
</evidence>
<dbReference type="PANTHER" id="PTHR42973:SF39">
    <property type="entry name" value="FAD-BINDING PCMH-TYPE DOMAIN-CONTAINING PROTEIN"/>
    <property type="match status" value="1"/>
</dbReference>
<dbReference type="Pfam" id="PF08031">
    <property type="entry name" value="BBE"/>
    <property type="match status" value="1"/>
</dbReference>
<name>A0ABP8B328_9ACTN</name>
<keyword evidence="3" id="KW-0285">Flavoprotein</keyword>
<evidence type="ECO:0000256" key="1">
    <source>
        <dbReference type="ARBA" id="ARBA00001974"/>
    </source>
</evidence>
<dbReference type="InterPro" id="IPR050416">
    <property type="entry name" value="FAD-linked_Oxidoreductase"/>
</dbReference>
<keyword evidence="4" id="KW-0274">FAD</keyword>
<gene>
    <name evidence="7" type="ORF">GCM10022252_44890</name>
</gene>
<dbReference type="Gene3D" id="3.30.43.10">
    <property type="entry name" value="Uridine Diphospho-n-acetylenolpyruvylglucosamine Reductase, domain 2"/>
    <property type="match status" value="1"/>
</dbReference>
<dbReference type="Gene3D" id="3.30.465.10">
    <property type="match status" value="1"/>
</dbReference>
<dbReference type="SUPFAM" id="SSF56176">
    <property type="entry name" value="FAD-binding/transporter-associated domain-like"/>
    <property type="match status" value="1"/>
</dbReference>
<comment type="similarity">
    <text evidence="2">Belongs to the oxygen-dependent FAD-linked oxidoreductase family.</text>
</comment>
<dbReference type="Gene3D" id="3.40.462.20">
    <property type="match status" value="1"/>
</dbReference>
<comment type="caution">
    <text evidence="7">The sequence shown here is derived from an EMBL/GenBank/DDBJ whole genome shotgun (WGS) entry which is preliminary data.</text>
</comment>
<dbReference type="PANTHER" id="PTHR42973">
    <property type="entry name" value="BINDING OXIDOREDUCTASE, PUTATIVE (AFU_ORTHOLOGUE AFUA_1G17690)-RELATED"/>
    <property type="match status" value="1"/>
</dbReference>
<dbReference type="InterPro" id="IPR016169">
    <property type="entry name" value="FAD-bd_PCMH_sub2"/>
</dbReference>
<protein>
    <submittedName>
        <fullName evidence="7">FAD-binding oxidoreductase</fullName>
    </submittedName>
</protein>
<evidence type="ECO:0000259" key="6">
    <source>
        <dbReference type="PROSITE" id="PS51387"/>
    </source>
</evidence>
<feature type="domain" description="FAD-binding PCMH-type" evidence="6">
    <location>
        <begin position="42"/>
        <end position="212"/>
    </location>
</feature>
<sequence>MTTFIDRVPAAIDRLDPGLHGLIIMPGDPGYDAARAVHAGGVDHRPAVVIRPGDATQVARVVTLARETGLELSIRSGGHSGVGHGVSNGGICLDLAGMRNLEIDVEGRTAWVETGMKAGEHAIATSAHGLVTGFGDTASVGIGGITLGGGVGYLVRKHGLTVDDLLAAEIVTADGAILYADEDHHPDLFWAIRGGGGNFGVATRLRFRLHQLDRVYGGLLILPATPEAIVSFVTEAQAAPEELSTIANIMPAPPMPFVPEEHHGRPVIMATMCYAGPAEAGERALAPFRAIARPLADLVRAVPYPGMYPPGGSGARSMAAATTMFVDRVDLAVAGNILGRMESSTAAMTVTQLRVLGGAMARVPVTATAFAHRRSRVMVNLTAVHADPAEAGEHAAWVAAFAASLRQDDPGVYVNFMLNEGEERIRAAYPGGAYERLARIKARYDPENLFRLNQNIPPATG</sequence>
<dbReference type="PROSITE" id="PS51387">
    <property type="entry name" value="FAD_PCMH"/>
    <property type="match status" value="1"/>
</dbReference>
<keyword evidence="8" id="KW-1185">Reference proteome</keyword>
<dbReference type="RefSeq" id="WP_344919969.1">
    <property type="nucleotide sequence ID" value="NZ_BAABAQ010000008.1"/>
</dbReference>
<dbReference type="InterPro" id="IPR006094">
    <property type="entry name" value="Oxid_FAD_bind_N"/>
</dbReference>
<dbReference type="InterPro" id="IPR016167">
    <property type="entry name" value="FAD-bd_PCMH_sub1"/>
</dbReference>
<dbReference type="Proteomes" id="UP001501251">
    <property type="component" value="Unassembled WGS sequence"/>
</dbReference>
<accession>A0ABP8B328</accession>
<evidence type="ECO:0000256" key="5">
    <source>
        <dbReference type="ARBA" id="ARBA00023002"/>
    </source>
</evidence>
<dbReference type="EMBL" id="BAABAQ010000008">
    <property type="protein sequence ID" value="GAA4196876.1"/>
    <property type="molecule type" value="Genomic_DNA"/>
</dbReference>
<proteinExistence type="inferred from homology"/>